<gene>
    <name evidence="9" type="primary">fliH</name>
    <name evidence="9" type="ORF">SM124_17350</name>
</gene>
<dbReference type="EMBL" id="JAXOFX010000013">
    <property type="protein sequence ID" value="MDZ5473483.1"/>
    <property type="molecule type" value="Genomic_DNA"/>
</dbReference>
<reference evidence="9 10" key="1">
    <citation type="submission" date="2023-11" db="EMBL/GenBank/DDBJ databases">
        <title>Bacillus jintuensis, isolated from a mudflat on the Beibu Gulf coast.</title>
        <authorList>
            <person name="Li M."/>
        </authorList>
    </citation>
    <scope>NUCLEOTIDE SEQUENCE [LARGE SCALE GENOMIC DNA]</scope>
    <source>
        <strain evidence="9 10">31A1R</strain>
    </source>
</reference>
<dbReference type="Pfam" id="PF02108">
    <property type="entry name" value="FliH"/>
    <property type="match status" value="1"/>
</dbReference>
<comment type="caution">
    <text evidence="9">The sequence shown here is derived from an EMBL/GenBank/DDBJ whole genome shotgun (WGS) entry which is preliminary data.</text>
</comment>
<dbReference type="Proteomes" id="UP001290455">
    <property type="component" value="Unassembled WGS sequence"/>
</dbReference>
<dbReference type="RefSeq" id="WP_322447775.1">
    <property type="nucleotide sequence ID" value="NZ_JAXOFX010000013.1"/>
</dbReference>
<evidence type="ECO:0000256" key="6">
    <source>
        <dbReference type="ARBA" id="ARBA00023225"/>
    </source>
</evidence>
<name>A0ABU5J250_9BACI</name>
<dbReference type="InterPro" id="IPR018035">
    <property type="entry name" value="Flagellar_FliH/T3SS_HrpE"/>
</dbReference>
<keyword evidence="9" id="KW-0282">Flagellum</keyword>
<evidence type="ECO:0000259" key="8">
    <source>
        <dbReference type="Pfam" id="PF02108"/>
    </source>
</evidence>
<keyword evidence="5" id="KW-0653">Protein transport</keyword>
<evidence type="ECO:0000256" key="5">
    <source>
        <dbReference type="ARBA" id="ARBA00022927"/>
    </source>
</evidence>
<keyword evidence="4" id="KW-1005">Bacterial flagellum biogenesis</keyword>
<dbReference type="InterPro" id="IPR022524">
    <property type="entry name" value="FliH_Bacilli"/>
</dbReference>
<dbReference type="PANTHER" id="PTHR34982">
    <property type="entry name" value="YOP PROTEINS TRANSLOCATION PROTEIN L"/>
    <property type="match status" value="1"/>
</dbReference>
<evidence type="ECO:0000313" key="9">
    <source>
        <dbReference type="EMBL" id="MDZ5473483.1"/>
    </source>
</evidence>
<evidence type="ECO:0000313" key="10">
    <source>
        <dbReference type="Proteomes" id="UP001290455"/>
    </source>
</evidence>
<organism evidence="9 10">
    <name type="scientific">Robertmurraya mangrovi</name>
    <dbReference type="NCBI Taxonomy" id="3098077"/>
    <lineage>
        <taxon>Bacteria</taxon>
        <taxon>Bacillati</taxon>
        <taxon>Bacillota</taxon>
        <taxon>Bacilli</taxon>
        <taxon>Bacillales</taxon>
        <taxon>Bacillaceae</taxon>
        <taxon>Robertmurraya</taxon>
    </lineage>
</organism>
<keyword evidence="9" id="KW-0969">Cilium</keyword>
<keyword evidence="9" id="KW-0966">Cell projection</keyword>
<dbReference type="PANTHER" id="PTHR34982:SF1">
    <property type="entry name" value="FLAGELLAR ASSEMBLY PROTEIN FLIH"/>
    <property type="match status" value="1"/>
</dbReference>
<keyword evidence="6" id="KW-1006">Bacterial flagellum protein export</keyword>
<evidence type="ECO:0000256" key="4">
    <source>
        <dbReference type="ARBA" id="ARBA00022795"/>
    </source>
</evidence>
<evidence type="ECO:0000256" key="1">
    <source>
        <dbReference type="ARBA" id="ARBA00003041"/>
    </source>
</evidence>
<evidence type="ECO:0000256" key="7">
    <source>
        <dbReference type="NCBIfam" id="TIGR03825"/>
    </source>
</evidence>
<comment type="function">
    <text evidence="1">Needed for flagellar regrowth and assembly.</text>
</comment>
<proteinExistence type="inferred from homology"/>
<feature type="domain" description="Flagellar assembly protein FliH/Type III secretion system HrpE" evidence="8">
    <location>
        <begin position="118"/>
        <end position="246"/>
    </location>
</feature>
<evidence type="ECO:0000256" key="3">
    <source>
        <dbReference type="ARBA" id="ARBA00022448"/>
    </source>
</evidence>
<dbReference type="NCBIfam" id="TIGR03825">
    <property type="entry name" value="FliH_bacil"/>
    <property type="match status" value="1"/>
</dbReference>
<dbReference type="InterPro" id="IPR051472">
    <property type="entry name" value="T3SS_Stator/FliH"/>
</dbReference>
<comment type="similarity">
    <text evidence="2">Belongs to the FliH family.</text>
</comment>
<keyword evidence="3" id="KW-0813">Transport</keyword>
<protein>
    <recommendedName>
        <fullName evidence="7">Flagellar assembly protein FliH</fullName>
    </recommendedName>
</protein>
<sequence>MISLSRLIKSQWAPPSGQQKNKVISIKVLKQNEELPEPQPILSLGMEEREQIIEEAKSEAQLIINEAKHHSDMLYQQLAEEKMAWDEEKVILTNQAKEMGFEEGFAQGQQVGYEEFKEQIEQAKQVVEASKQDYIDKIESSESEILRLGLKVAERILGDKISGKPEQFLSIVKRALKEAREYREVQLHVNPIHFGFLLSQKEDLVKIFPKETELYIYPDDELLESSCIIESANGRIDASVDQQLEEIRRKLFELLESE</sequence>
<keyword evidence="10" id="KW-1185">Reference proteome</keyword>
<evidence type="ECO:0000256" key="2">
    <source>
        <dbReference type="ARBA" id="ARBA00006602"/>
    </source>
</evidence>
<accession>A0ABU5J250</accession>